<accession>A0A502GP00</accession>
<sequence>MRIACLHTADSNIAVFDAAAEALGLTPDTLSHHSRPDLLAAAVAAGQLTPYIQQQACDALVELAQTADLVLLTCSTLGPSATQADALTTVPVWRVDEALATQAMAKAGKTQVLYAVETTLLPTQQLFERVSRHPQAEVEFVLVEGAWQKFMDGDVAGYVQNVAAAADQAFQQGADKVALAQASMAGAVDLTQFGAPLSSPRCGLRVAIEHLRKRQYEAGLQQNS</sequence>
<keyword evidence="2" id="KW-1185">Reference proteome</keyword>
<evidence type="ECO:0000313" key="2">
    <source>
        <dbReference type="Proteomes" id="UP000317663"/>
    </source>
</evidence>
<organism evidence="1 2">
    <name type="scientific">Ewingella americana</name>
    <dbReference type="NCBI Taxonomy" id="41202"/>
    <lineage>
        <taxon>Bacteria</taxon>
        <taxon>Pseudomonadati</taxon>
        <taxon>Pseudomonadota</taxon>
        <taxon>Gammaproteobacteria</taxon>
        <taxon>Enterobacterales</taxon>
        <taxon>Yersiniaceae</taxon>
        <taxon>Ewingella</taxon>
    </lineage>
</organism>
<comment type="caution">
    <text evidence="1">The sequence shown here is derived from an EMBL/GenBank/DDBJ whole genome shotgun (WGS) entry which is preliminary data.</text>
</comment>
<proteinExistence type="predicted"/>
<dbReference type="AlphaFoldDB" id="A0A502GP00"/>
<name>A0A502GP00_9GAMM</name>
<dbReference type="EMBL" id="RCZD01000002">
    <property type="protein sequence ID" value="TPG63879.1"/>
    <property type="molecule type" value="Genomic_DNA"/>
</dbReference>
<gene>
    <name evidence="1" type="ORF">EAH77_03340</name>
</gene>
<dbReference type="InterPro" id="IPR015942">
    <property type="entry name" value="Asp/Glu/hydantoin_racemase"/>
</dbReference>
<dbReference type="GO" id="GO:0047661">
    <property type="term" value="F:amino-acid racemase activity"/>
    <property type="evidence" value="ECO:0007669"/>
    <property type="project" value="InterPro"/>
</dbReference>
<protein>
    <submittedName>
        <fullName evidence="1">Asp/Glu racemase</fullName>
    </submittedName>
</protein>
<dbReference type="Proteomes" id="UP000317663">
    <property type="component" value="Unassembled WGS sequence"/>
</dbReference>
<dbReference type="Pfam" id="PF01177">
    <property type="entry name" value="Asp_Glu_race"/>
    <property type="match status" value="1"/>
</dbReference>
<reference evidence="1 2" key="1">
    <citation type="journal article" date="2019" name="Environ. Microbiol.">
        <title>Species interactions and distinct microbial communities in high Arctic permafrost affected cryosols are associated with the CH4 and CO2 gas fluxes.</title>
        <authorList>
            <person name="Altshuler I."/>
            <person name="Hamel J."/>
            <person name="Turney S."/>
            <person name="Magnuson E."/>
            <person name="Levesque R."/>
            <person name="Greer C."/>
            <person name="Whyte L.G."/>
        </authorList>
    </citation>
    <scope>NUCLEOTIDE SEQUENCE [LARGE SCALE GENOMIC DNA]</scope>
    <source>
        <strain evidence="1 2">E4</strain>
    </source>
</reference>
<dbReference type="RefSeq" id="WP_140470405.1">
    <property type="nucleotide sequence ID" value="NZ_RCZD01000002.1"/>
</dbReference>
<evidence type="ECO:0000313" key="1">
    <source>
        <dbReference type="EMBL" id="TPG63879.1"/>
    </source>
</evidence>
<dbReference type="OrthoDB" id="6497321at2"/>